<organism evidence="2 3">
    <name type="scientific">Triparma verrucosa</name>
    <dbReference type="NCBI Taxonomy" id="1606542"/>
    <lineage>
        <taxon>Eukaryota</taxon>
        <taxon>Sar</taxon>
        <taxon>Stramenopiles</taxon>
        <taxon>Ochrophyta</taxon>
        <taxon>Bolidophyceae</taxon>
        <taxon>Parmales</taxon>
        <taxon>Triparmaceae</taxon>
        <taxon>Triparma</taxon>
    </lineage>
</organism>
<keyword evidence="1" id="KW-0812">Transmembrane</keyword>
<dbReference type="AlphaFoldDB" id="A0A9W7BLC1"/>
<evidence type="ECO:0000313" key="3">
    <source>
        <dbReference type="Proteomes" id="UP001165160"/>
    </source>
</evidence>
<accession>A0A9W7BLC1</accession>
<protein>
    <submittedName>
        <fullName evidence="2">Uncharacterized protein</fullName>
    </submittedName>
</protein>
<proteinExistence type="predicted"/>
<keyword evidence="1" id="KW-1133">Transmembrane helix</keyword>
<feature type="transmembrane region" description="Helical" evidence="1">
    <location>
        <begin position="116"/>
        <end position="145"/>
    </location>
</feature>
<name>A0A9W7BLC1_9STRA</name>
<evidence type="ECO:0000256" key="1">
    <source>
        <dbReference type="SAM" id="Phobius"/>
    </source>
</evidence>
<feature type="transmembrane region" description="Helical" evidence="1">
    <location>
        <begin position="198"/>
        <end position="220"/>
    </location>
</feature>
<comment type="caution">
    <text evidence="2">The sequence shown here is derived from an EMBL/GenBank/DDBJ whole genome shotgun (WGS) entry which is preliminary data.</text>
</comment>
<feature type="transmembrane region" description="Helical" evidence="1">
    <location>
        <begin position="74"/>
        <end position="95"/>
    </location>
</feature>
<dbReference type="EMBL" id="BRXX01000138">
    <property type="protein sequence ID" value="GMH93341.1"/>
    <property type="molecule type" value="Genomic_DNA"/>
</dbReference>
<keyword evidence="1" id="KW-0472">Membrane</keyword>
<feature type="transmembrane region" description="Helical" evidence="1">
    <location>
        <begin position="44"/>
        <end position="62"/>
    </location>
</feature>
<dbReference type="Proteomes" id="UP001165160">
    <property type="component" value="Unassembled WGS sequence"/>
</dbReference>
<feature type="transmembrane region" description="Helical" evidence="1">
    <location>
        <begin position="165"/>
        <end position="186"/>
    </location>
</feature>
<keyword evidence="3" id="KW-1185">Reference proteome</keyword>
<gene>
    <name evidence="2" type="ORF">TrVE_jg14320</name>
</gene>
<evidence type="ECO:0000313" key="2">
    <source>
        <dbReference type="EMBL" id="GMH93341.1"/>
    </source>
</evidence>
<sequence length="272" mass="30379">MEDVDHTVLGYSLDYLTFALTFFLGCLTLARFPNANLVGQHGQVQFFMSIGYLAGALGHHAFPNRASSDNCANVYYYLCWAISYPAMSVSNLLWLKLDASRALFSSKQELAPLTTTALLIMVCHVVTNVMIVSGSMFCFLSVPHYSGVEDDCAVDHSTQPTCDKVVYIGELCYFIVWFVTFLYISVKHPPHSRIDSLLEWLQTVFLVGAPLQIILVYNILPYTSVWTKTGAELSELLGTAWTYKACVCANHVCIFLISGHMLRRESAGKKKK</sequence>
<reference evidence="3" key="1">
    <citation type="journal article" date="2023" name="Commun. Biol.">
        <title>Genome analysis of Parmales, the sister group of diatoms, reveals the evolutionary specialization of diatoms from phago-mixotrophs to photoautotrophs.</title>
        <authorList>
            <person name="Ban H."/>
            <person name="Sato S."/>
            <person name="Yoshikawa S."/>
            <person name="Yamada K."/>
            <person name="Nakamura Y."/>
            <person name="Ichinomiya M."/>
            <person name="Sato N."/>
            <person name="Blanc-Mathieu R."/>
            <person name="Endo H."/>
            <person name="Kuwata A."/>
            <person name="Ogata H."/>
        </authorList>
    </citation>
    <scope>NUCLEOTIDE SEQUENCE [LARGE SCALE GENOMIC DNA]</scope>
    <source>
        <strain evidence="3">NIES 3699</strain>
    </source>
</reference>
<feature type="transmembrane region" description="Helical" evidence="1">
    <location>
        <begin position="15"/>
        <end position="32"/>
    </location>
</feature>